<name>A0A9W8WQT8_9PLEO</name>
<sequence length="239" mass="26583">MSHRRAVSIRILDTALENPVTPTITSRPSTASTQSSFSTAYTSLASEPRFHYYLPHISTNDEGVYTRNDNYACNLSATALFQPLPPVHFGRFYQYVPDLSGEEDDVYTDGVNFMHDMLRGPGQLHVQPEQKVIGKFREVQYGDSSNELASPLSYIGPKDFAYWPKICVTDAVDVDVRSSAAGQRFGSSVDVSTGSTQVEEGKGNKLHKANRKQSVSLVEMSEKVKGMLRKLHISKKTKK</sequence>
<evidence type="ECO:0000313" key="2">
    <source>
        <dbReference type="Proteomes" id="UP001140562"/>
    </source>
</evidence>
<comment type="caution">
    <text evidence="1">The sequence shown here is derived from an EMBL/GenBank/DDBJ whole genome shotgun (WGS) entry which is preliminary data.</text>
</comment>
<dbReference type="EMBL" id="JAPEUV010000174">
    <property type="protein sequence ID" value="KAJ4330874.1"/>
    <property type="molecule type" value="Genomic_DNA"/>
</dbReference>
<reference evidence="1" key="1">
    <citation type="submission" date="2022-10" db="EMBL/GenBank/DDBJ databases">
        <title>Tapping the CABI collections for fungal endophytes: first genome assemblies for Collariella, Neodidymelliopsis, Ascochyta clinopodiicola, Didymella pomorum, Didymosphaeria variabile, Neocosmospora piperis and Neocucurbitaria cava.</title>
        <authorList>
            <person name="Hill R."/>
        </authorList>
    </citation>
    <scope>NUCLEOTIDE SEQUENCE</scope>
    <source>
        <strain evidence="1">IMI 360193</strain>
    </source>
</reference>
<evidence type="ECO:0000313" key="1">
    <source>
        <dbReference type="EMBL" id="KAJ4330874.1"/>
    </source>
</evidence>
<dbReference type="OrthoDB" id="3788686at2759"/>
<gene>
    <name evidence="1" type="ORF">N0V87_009636</name>
</gene>
<keyword evidence="2" id="KW-1185">Reference proteome</keyword>
<organism evidence="1 2">
    <name type="scientific">Didymella glomerata</name>
    <dbReference type="NCBI Taxonomy" id="749621"/>
    <lineage>
        <taxon>Eukaryota</taxon>
        <taxon>Fungi</taxon>
        <taxon>Dikarya</taxon>
        <taxon>Ascomycota</taxon>
        <taxon>Pezizomycotina</taxon>
        <taxon>Dothideomycetes</taxon>
        <taxon>Pleosporomycetidae</taxon>
        <taxon>Pleosporales</taxon>
        <taxon>Pleosporineae</taxon>
        <taxon>Didymellaceae</taxon>
        <taxon>Didymella</taxon>
    </lineage>
</organism>
<accession>A0A9W8WQT8</accession>
<protein>
    <submittedName>
        <fullName evidence="1">Uncharacterized protein</fullName>
    </submittedName>
</protein>
<proteinExistence type="predicted"/>
<dbReference type="Proteomes" id="UP001140562">
    <property type="component" value="Unassembled WGS sequence"/>
</dbReference>
<dbReference type="AlphaFoldDB" id="A0A9W8WQT8"/>